<dbReference type="SUPFAM" id="SSF49482">
    <property type="entry name" value="Aromatic compound dioxygenase"/>
    <property type="match status" value="1"/>
</dbReference>
<dbReference type="PANTHER" id="PTHR34315:SF1">
    <property type="entry name" value="INTRADIOL RING-CLEAVAGE DIOXYGENASES DOMAIN-CONTAINING PROTEIN-RELATED"/>
    <property type="match status" value="1"/>
</dbReference>
<feature type="region of interest" description="Disordered" evidence="1">
    <location>
        <begin position="45"/>
        <end position="82"/>
    </location>
</feature>
<evidence type="ECO:0000256" key="1">
    <source>
        <dbReference type="SAM" id="MobiDB-lite"/>
    </source>
</evidence>
<keyword evidence="2" id="KW-0560">Oxidoreductase</keyword>
<dbReference type="InterPro" id="IPR015889">
    <property type="entry name" value="Intradiol_dOase_core"/>
</dbReference>
<name>A0A2U1E991_9PSEU</name>
<organism evidence="2 3">
    <name type="scientific">Actinomycetospora cinnamomea</name>
    <dbReference type="NCBI Taxonomy" id="663609"/>
    <lineage>
        <taxon>Bacteria</taxon>
        <taxon>Bacillati</taxon>
        <taxon>Actinomycetota</taxon>
        <taxon>Actinomycetes</taxon>
        <taxon>Pseudonocardiales</taxon>
        <taxon>Pseudonocardiaceae</taxon>
        <taxon>Actinomycetospora</taxon>
    </lineage>
</organism>
<dbReference type="GO" id="GO:0008199">
    <property type="term" value="F:ferric iron binding"/>
    <property type="evidence" value="ECO:0007669"/>
    <property type="project" value="InterPro"/>
</dbReference>
<feature type="compositionally biased region" description="Gly residues" evidence="1">
    <location>
        <begin position="47"/>
        <end position="57"/>
    </location>
</feature>
<dbReference type="GO" id="GO:0016702">
    <property type="term" value="F:oxidoreductase activity, acting on single donors with incorporation of molecular oxygen, incorporation of two atoms of oxygen"/>
    <property type="evidence" value="ECO:0007669"/>
    <property type="project" value="InterPro"/>
</dbReference>
<comment type="caution">
    <text evidence="2">The sequence shown here is derived from an EMBL/GenBank/DDBJ whole genome shotgun (WGS) entry which is preliminary data.</text>
</comment>
<dbReference type="Proteomes" id="UP000245639">
    <property type="component" value="Unassembled WGS sequence"/>
</dbReference>
<dbReference type="CDD" id="cd03457">
    <property type="entry name" value="intradiol_dioxygenase_like"/>
    <property type="match status" value="1"/>
</dbReference>
<accession>A0A2U1E991</accession>
<keyword evidence="2" id="KW-0223">Dioxygenase</keyword>
<dbReference type="EMBL" id="QEKW01000029">
    <property type="protein sequence ID" value="PVY96508.1"/>
    <property type="molecule type" value="Genomic_DNA"/>
</dbReference>
<dbReference type="AlphaFoldDB" id="A0A2U1E991"/>
<dbReference type="PANTHER" id="PTHR34315">
    <property type="match status" value="1"/>
</dbReference>
<sequence>MLGAMTPDDHHAHDGGLRADLPRLLGRRRAITLLAGVALATACAPGRGEGGGPGGAVEPGSPGEIPQETAGPIPGDGTNGPNVLREAGVVRRDIRPSFGSLSGVAEGVPLTLDLTVTSAATGAAIPGAAVYVWHCDRSGAYSLYDREDQNYLRGVQPADAAGRVVFTSIFPAAYAGRWPHVHFEVYPDLARATGGDAAITTSQLAFPEAVCRQVYALPGYEDSVGNLADVSLASDGVFADGAGAQTAAMSGDPARGLVAALTVPVA</sequence>
<reference evidence="2 3" key="1">
    <citation type="submission" date="2018-04" db="EMBL/GenBank/DDBJ databases">
        <title>Genomic Encyclopedia of Type Strains, Phase IV (KMG-IV): sequencing the most valuable type-strain genomes for metagenomic binning, comparative biology and taxonomic classification.</title>
        <authorList>
            <person name="Goeker M."/>
        </authorList>
    </citation>
    <scope>NUCLEOTIDE SEQUENCE [LARGE SCALE GENOMIC DNA]</scope>
    <source>
        <strain evidence="2 3">DSM 45771</strain>
    </source>
</reference>
<evidence type="ECO:0000313" key="3">
    <source>
        <dbReference type="Proteomes" id="UP000245639"/>
    </source>
</evidence>
<protein>
    <submittedName>
        <fullName evidence="2">Dioxygenase-like protein</fullName>
    </submittedName>
</protein>
<dbReference type="Gene3D" id="2.60.130.10">
    <property type="entry name" value="Aromatic compound dioxygenase"/>
    <property type="match status" value="1"/>
</dbReference>
<keyword evidence="3" id="KW-1185">Reference proteome</keyword>
<gene>
    <name evidence="2" type="ORF">C8D89_1293</name>
</gene>
<proteinExistence type="predicted"/>
<evidence type="ECO:0000313" key="2">
    <source>
        <dbReference type="EMBL" id="PVY96508.1"/>
    </source>
</evidence>